<dbReference type="GO" id="GO:0046872">
    <property type="term" value="F:metal ion binding"/>
    <property type="evidence" value="ECO:0007669"/>
    <property type="project" value="UniProtKB-KW"/>
</dbReference>
<gene>
    <name evidence="14" type="primary">BnaA09g27850D</name>
    <name evidence="13" type="ORF">DARMORV10_A09P38450.1</name>
    <name evidence="14" type="ORF">GSBRNA2T00038373001</name>
</gene>
<keyword evidence="15" id="KW-1185">Reference proteome</keyword>
<dbReference type="InterPro" id="IPR005027">
    <property type="entry name" value="Glyco_trans_43"/>
</dbReference>
<dbReference type="GO" id="GO:0015018">
    <property type="term" value="F:galactosylgalactosylxylosylprotein 3-beta-glucuronosyltransferase activity"/>
    <property type="evidence" value="ECO:0007669"/>
    <property type="project" value="InterPro"/>
</dbReference>
<dbReference type="EMBL" id="LK032207">
    <property type="protein sequence ID" value="CDY27622.1"/>
    <property type="molecule type" value="Genomic_DNA"/>
</dbReference>
<dbReference type="Proteomes" id="UP001295469">
    <property type="component" value="Chromosome A09"/>
</dbReference>
<evidence type="ECO:0000313" key="14">
    <source>
        <dbReference type="EMBL" id="CDY27622.1"/>
    </source>
</evidence>
<dbReference type="GO" id="GO:0010417">
    <property type="term" value="P:glucuronoxylan biosynthetic process"/>
    <property type="evidence" value="ECO:0000318"/>
    <property type="project" value="GO_Central"/>
</dbReference>
<keyword evidence="10 12" id="KW-0961">Cell wall biogenesis/degradation</keyword>
<evidence type="ECO:0000256" key="8">
    <source>
        <dbReference type="ARBA" id="ARBA00023136"/>
    </source>
</evidence>
<comment type="similarity">
    <text evidence="2 12">Belongs to the glycosyltransferase 43 family.</text>
</comment>
<comment type="function">
    <text evidence="12">Involved in the synthesis of glucuronoxylan hemicellulose in secondary cell walls.</text>
</comment>
<keyword evidence="11" id="KW-0464">Manganese</keyword>
<evidence type="ECO:0000256" key="10">
    <source>
        <dbReference type="ARBA" id="ARBA00023316"/>
    </source>
</evidence>
<keyword evidence="9" id="KW-0325">Glycoprotein</keyword>
<evidence type="ECO:0000313" key="15">
    <source>
        <dbReference type="Proteomes" id="UP000028999"/>
    </source>
</evidence>
<dbReference type="PaxDb" id="3708-A0A078GR42"/>
<reference evidence="14 15" key="1">
    <citation type="journal article" date="2014" name="Science">
        <title>Plant genetics. Early allopolyploid evolution in the post-Neolithic Brassica napus oilseed genome.</title>
        <authorList>
            <person name="Chalhoub B."/>
            <person name="Denoeud F."/>
            <person name="Liu S."/>
            <person name="Parkin I.A."/>
            <person name="Tang H."/>
            <person name="Wang X."/>
            <person name="Chiquet J."/>
            <person name="Belcram H."/>
            <person name="Tong C."/>
            <person name="Samans B."/>
            <person name="Correa M."/>
            <person name="Da Silva C."/>
            <person name="Just J."/>
            <person name="Falentin C."/>
            <person name="Koh C.S."/>
            <person name="Le Clainche I."/>
            <person name="Bernard M."/>
            <person name="Bento P."/>
            <person name="Noel B."/>
            <person name="Labadie K."/>
            <person name="Alberti A."/>
            <person name="Charles M."/>
            <person name="Arnaud D."/>
            <person name="Guo H."/>
            <person name="Daviaud C."/>
            <person name="Alamery S."/>
            <person name="Jabbari K."/>
            <person name="Zhao M."/>
            <person name="Edger P.P."/>
            <person name="Chelaifa H."/>
            <person name="Tack D."/>
            <person name="Lassalle G."/>
            <person name="Mestiri I."/>
            <person name="Schnel N."/>
            <person name="Le Paslier M.C."/>
            <person name="Fan G."/>
            <person name="Renault V."/>
            <person name="Bayer P.E."/>
            <person name="Golicz A.A."/>
            <person name="Manoli S."/>
            <person name="Lee T.H."/>
            <person name="Thi V.H."/>
            <person name="Chalabi S."/>
            <person name="Hu Q."/>
            <person name="Fan C."/>
            <person name="Tollenaere R."/>
            <person name="Lu Y."/>
            <person name="Battail C."/>
            <person name="Shen J."/>
            <person name="Sidebottom C.H."/>
            <person name="Wang X."/>
            <person name="Canaguier A."/>
            <person name="Chauveau A."/>
            <person name="Berard A."/>
            <person name="Deniot G."/>
            <person name="Guan M."/>
            <person name="Liu Z."/>
            <person name="Sun F."/>
            <person name="Lim Y.P."/>
            <person name="Lyons E."/>
            <person name="Town C.D."/>
            <person name="Bancroft I."/>
            <person name="Wang X."/>
            <person name="Meng J."/>
            <person name="Ma J."/>
            <person name="Pires J.C."/>
            <person name="King G.J."/>
            <person name="Brunel D."/>
            <person name="Delourme R."/>
            <person name="Renard M."/>
            <person name="Aury J.M."/>
            <person name="Adams K.L."/>
            <person name="Batley J."/>
            <person name="Snowdon R.J."/>
            <person name="Tost J."/>
            <person name="Edwards D."/>
            <person name="Zhou Y."/>
            <person name="Hua W."/>
            <person name="Sharpe A.G."/>
            <person name="Paterson A.H."/>
            <person name="Guan C."/>
            <person name="Wincker P."/>
        </authorList>
    </citation>
    <scope>NUCLEOTIDE SEQUENCE [LARGE SCALE GENOMIC DNA]</scope>
    <source>
        <strain evidence="15">cv. Darmor-bzh</strain>
    </source>
</reference>
<dbReference type="GO" id="GO:0009834">
    <property type="term" value="P:plant-type secondary cell wall biogenesis"/>
    <property type="evidence" value="ECO:0000318"/>
    <property type="project" value="GO_Central"/>
</dbReference>
<keyword evidence="4" id="KW-0812">Transmembrane</keyword>
<dbReference type="Pfam" id="PF03360">
    <property type="entry name" value="Glyco_transf_43"/>
    <property type="match status" value="1"/>
</dbReference>
<evidence type="ECO:0000256" key="1">
    <source>
        <dbReference type="ARBA" id="ARBA00004323"/>
    </source>
</evidence>
<keyword evidence="6" id="KW-1133">Transmembrane helix</keyword>
<dbReference type="EMBL" id="HG994363">
    <property type="protein sequence ID" value="CAF2045226.1"/>
    <property type="molecule type" value="Genomic_DNA"/>
</dbReference>
<protein>
    <recommendedName>
        <fullName evidence="12">Glycosyltransferases</fullName>
        <ecNumber evidence="12">2.4.-.-</ecNumber>
    </recommendedName>
</protein>
<dbReference type="EC" id="2.4.-.-" evidence="12"/>
<dbReference type="GO" id="GO:0000139">
    <property type="term" value="C:Golgi membrane"/>
    <property type="evidence" value="ECO:0000318"/>
    <property type="project" value="GO_Central"/>
</dbReference>
<evidence type="ECO:0000313" key="13">
    <source>
        <dbReference type="EMBL" id="CAF2045226.1"/>
    </source>
</evidence>
<evidence type="ECO:0000256" key="11">
    <source>
        <dbReference type="PIRSR" id="PIRSR605027-3"/>
    </source>
</evidence>
<sequence length="128" mass="14375">MASLKDSGVHQRNTALEHIELHKLDGVLYFADDDNLYSLELFQSLRQIIRFGTWPVAMLAPSKNKAILEGPICNGSQVETSRFPSNPPTRHHRKGRFSTGDNIYRAGGCTNTMRSNNVKIIVIFLICC</sequence>
<dbReference type="GO" id="GO:0071555">
    <property type="term" value="P:cell wall organization"/>
    <property type="evidence" value="ECO:0007669"/>
    <property type="project" value="UniProtKB-KW"/>
</dbReference>
<dbReference type="PANTHER" id="PTHR10896">
    <property type="entry name" value="GALACTOSYLGALACTOSYLXYLOSYLPROTEIN 3-BETA-GLUCURONOSYLTRANSFERASE BETA-1,3-GLUCURONYLTRANSFERASE"/>
    <property type="match status" value="1"/>
</dbReference>
<reference evidence="14" key="2">
    <citation type="submission" date="2014-06" db="EMBL/GenBank/DDBJ databases">
        <authorList>
            <person name="Genoscope - CEA"/>
        </authorList>
    </citation>
    <scope>NUCLEOTIDE SEQUENCE</scope>
</reference>
<evidence type="ECO:0000256" key="9">
    <source>
        <dbReference type="ARBA" id="ARBA00023180"/>
    </source>
</evidence>
<evidence type="ECO:0000256" key="5">
    <source>
        <dbReference type="ARBA" id="ARBA00022968"/>
    </source>
</evidence>
<name>A0A078GR42_BRANA</name>
<accession>A0A078GR42</accession>
<evidence type="ECO:0000256" key="3">
    <source>
        <dbReference type="ARBA" id="ARBA00022679"/>
    </source>
</evidence>
<evidence type="ECO:0000256" key="12">
    <source>
        <dbReference type="RuleBase" id="RU363127"/>
    </source>
</evidence>
<reference evidence="13" key="3">
    <citation type="submission" date="2021-01" db="EMBL/GenBank/DDBJ databases">
        <authorList>
            <consortium name="Genoscope - CEA"/>
            <person name="William W."/>
        </authorList>
    </citation>
    <scope>NUCLEOTIDE SEQUENCE</scope>
</reference>
<proteinExistence type="inferred from homology"/>
<keyword evidence="11" id="KW-0479">Metal-binding</keyword>
<dbReference type="STRING" id="3708.A0A078GR42"/>
<comment type="cofactor">
    <cofactor evidence="11">
        <name>Mn(2+)</name>
        <dbReference type="ChEBI" id="CHEBI:29035"/>
    </cofactor>
</comment>
<organism evidence="14 15">
    <name type="scientific">Brassica napus</name>
    <name type="common">Rape</name>
    <dbReference type="NCBI Taxonomy" id="3708"/>
    <lineage>
        <taxon>Eukaryota</taxon>
        <taxon>Viridiplantae</taxon>
        <taxon>Streptophyta</taxon>
        <taxon>Embryophyta</taxon>
        <taxon>Tracheophyta</taxon>
        <taxon>Spermatophyta</taxon>
        <taxon>Magnoliopsida</taxon>
        <taxon>eudicotyledons</taxon>
        <taxon>Gunneridae</taxon>
        <taxon>Pentapetalae</taxon>
        <taxon>rosids</taxon>
        <taxon>malvids</taxon>
        <taxon>Brassicales</taxon>
        <taxon>Brassicaceae</taxon>
        <taxon>Brassiceae</taxon>
        <taxon>Brassica</taxon>
    </lineage>
</organism>
<feature type="binding site" evidence="11">
    <location>
        <position position="34"/>
    </location>
    <ligand>
        <name>Mn(2+)</name>
        <dbReference type="ChEBI" id="CHEBI:29035"/>
    </ligand>
</feature>
<evidence type="ECO:0000256" key="6">
    <source>
        <dbReference type="ARBA" id="ARBA00022989"/>
    </source>
</evidence>
<dbReference type="InterPro" id="IPR029044">
    <property type="entry name" value="Nucleotide-diphossugar_trans"/>
</dbReference>
<evidence type="ECO:0000256" key="2">
    <source>
        <dbReference type="ARBA" id="ARBA00007706"/>
    </source>
</evidence>
<dbReference type="SUPFAM" id="SSF53448">
    <property type="entry name" value="Nucleotide-diphospho-sugar transferases"/>
    <property type="match status" value="1"/>
</dbReference>
<dbReference type="Gene3D" id="3.90.550.10">
    <property type="entry name" value="Spore Coat Polysaccharide Biosynthesis Protein SpsA, Chain A"/>
    <property type="match status" value="1"/>
</dbReference>
<dbReference type="GO" id="GO:0042285">
    <property type="term" value="F:xylosyltransferase activity"/>
    <property type="evidence" value="ECO:0000318"/>
    <property type="project" value="GO_Central"/>
</dbReference>
<dbReference type="PANTHER" id="PTHR10896:SF65">
    <property type="entry name" value="GALACTOSYLGALACTOSYLXYLOSYLPROTEIN 3-BETA-GLUCURONOSYLTRANSFERASE 3"/>
    <property type="match status" value="1"/>
</dbReference>
<comment type="subcellular location">
    <subcellularLocation>
        <location evidence="1 12">Golgi apparatus membrane</location>
        <topology evidence="1 12">Single-pass type II membrane protein</topology>
    </subcellularLocation>
</comment>
<evidence type="ECO:0000256" key="7">
    <source>
        <dbReference type="ARBA" id="ARBA00023034"/>
    </source>
</evidence>
<dbReference type="Proteomes" id="UP000028999">
    <property type="component" value="Unassembled WGS sequence"/>
</dbReference>
<keyword evidence="8" id="KW-0472">Membrane</keyword>
<keyword evidence="3 12" id="KW-0808">Transferase</keyword>
<dbReference type="AlphaFoldDB" id="A0A078GR42"/>
<dbReference type="Gramene" id="CDY27622">
    <property type="protein sequence ID" value="CDY27622"/>
    <property type="gene ID" value="GSBRNA2T00038373001"/>
</dbReference>
<evidence type="ECO:0000256" key="4">
    <source>
        <dbReference type="ARBA" id="ARBA00022692"/>
    </source>
</evidence>
<keyword evidence="5 12" id="KW-0735">Signal-anchor</keyword>
<keyword evidence="7 12" id="KW-0333">Golgi apparatus</keyword>